<organism evidence="3 4">
    <name type="scientific">Alternaria tenuissima</name>
    <dbReference type="NCBI Taxonomy" id="119927"/>
    <lineage>
        <taxon>Eukaryota</taxon>
        <taxon>Fungi</taxon>
        <taxon>Dikarya</taxon>
        <taxon>Ascomycota</taxon>
        <taxon>Pezizomycotina</taxon>
        <taxon>Dothideomycetes</taxon>
        <taxon>Pleosporomycetidae</taxon>
        <taxon>Pleosporales</taxon>
        <taxon>Pleosporineae</taxon>
        <taxon>Pleosporaceae</taxon>
        <taxon>Alternaria</taxon>
        <taxon>Alternaria sect. Alternaria</taxon>
        <taxon>Alternaria alternata complex</taxon>
    </lineage>
</organism>
<evidence type="ECO:0000313" key="4">
    <source>
        <dbReference type="Proteomes" id="UP000293195"/>
    </source>
</evidence>
<dbReference type="PANTHER" id="PTHR43520">
    <property type="entry name" value="ATP7, ISOFORM B"/>
    <property type="match status" value="1"/>
</dbReference>
<protein>
    <recommendedName>
        <fullName evidence="5">Cation-transporting P-type ATPase C-terminal domain-containing protein</fullName>
    </recommendedName>
</protein>
<accession>A0ABY0FQV9</accession>
<name>A0ABY0FQV9_9PLEO</name>
<evidence type="ECO:0000256" key="2">
    <source>
        <dbReference type="SAM" id="Phobius"/>
    </source>
</evidence>
<evidence type="ECO:0008006" key="5">
    <source>
        <dbReference type="Google" id="ProtNLM"/>
    </source>
</evidence>
<dbReference type="EMBL" id="PDXF01000189">
    <property type="protein sequence ID" value="RYN85257.1"/>
    <property type="molecule type" value="Genomic_DNA"/>
</dbReference>
<dbReference type="InterPro" id="IPR036412">
    <property type="entry name" value="HAD-like_sf"/>
</dbReference>
<proteinExistence type="predicted"/>
<feature type="transmembrane region" description="Helical" evidence="2">
    <location>
        <begin position="147"/>
        <end position="167"/>
    </location>
</feature>
<dbReference type="SUPFAM" id="SSF56784">
    <property type="entry name" value="HAD-like"/>
    <property type="match status" value="1"/>
</dbReference>
<dbReference type="Proteomes" id="UP000293195">
    <property type="component" value="Unassembled WGS sequence"/>
</dbReference>
<comment type="caution">
    <text evidence="3">The sequence shown here is derived from an EMBL/GenBank/DDBJ whole genome shotgun (WGS) entry which is preliminary data.</text>
</comment>
<evidence type="ECO:0000313" key="3">
    <source>
        <dbReference type="EMBL" id="RYN85257.1"/>
    </source>
</evidence>
<dbReference type="Gene3D" id="3.40.50.1000">
    <property type="entry name" value="HAD superfamily/HAD-like"/>
    <property type="match status" value="1"/>
</dbReference>
<feature type="transmembrane region" description="Helical" evidence="2">
    <location>
        <begin position="114"/>
        <end position="135"/>
    </location>
</feature>
<dbReference type="PRINTS" id="PR00119">
    <property type="entry name" value="CATATPASE"/>
</dbReference>
<keyword evidence="2" id="KW-0472">Membrane</keyword>
<keyword evidence="2" id="KW-1133">Transmembrane helix</keyword>
<reference evidence="4" key="1">
    <citation type="journal article" date="2019" name="bioRxiv">
        <title>Genomics, evolutionary history and diagnostics of the Alternaria alternata species group including apple and Asian pear pathotypes.</title>
        <authorList>
            <person name="Armitage A.D."/>
            <person name="Cockerton H.M."/>
            <person name="Sreenivasaprasad S."/>
            <person name="Woodhall J.W."/>
            <person name="Lane C.R."/>
            <person name="Harrison R.J."/>
            <person name="Clarkson J.P."/>
        </authorList>
    </citation>
    <scope>NUCLEOTIDE SEQUENCE [LARGE SCALE GENOMIC DNA]</scope>
    <source>
        <strain evidence="4">FERA 635</strain>
    </source>
</reference>
<keyword evidence="4" id="KW-1185">Reference proteome</keyword>
<dbReference type="InterPro" id="IPR023214">
    <property type="entry name" value="HAD_sf"/>
</dbReference>
<evidence type="ECO:0000256" key="1">
    <source>
        <dbReference type="ARBA" id="ARBA00022967"/>
    </source>
</evidence>
<keyword evidence="2" id="KW-0812">Transmembrane</keyword>
<keyword evidence="1" id="KW-1278">Translocase</keyword>
<sequence length="186" mass="20157">MVGIPQERIIARVLPEQKTDKIKYLQRSQLNSNSHPFFGRRNQRRQQRAIVGMVGDSVNDSPALTVADVGIAIGSGSDVAISAAKFVLIAPSLTTLLTLINLSRTVFRRVKFNFGWALCYNLVALPIAAGVLYPVRSGGQHIKLDPVWASLAMALSSLSVICSSLLLRSGLPIVGFRDSRTLEKGA</sequence>
<gene>
    <name evidence="3" type="ORF">AA0119_g13253</name>
</gene>
<dbReference type="PANTHER" id="PTHR43520:SF32">
    <property type="entry name" value="COPPER RESISTANCE P-TYPE ATPASE (EUROFUNG)"/>
    <property type="match status" value="1"/>
</dbReference>